<feature type="region of interest" description="Disordered" evidence="5">
    <location>
        <begin position="342"/>
        <end position="428"/>
    </location>
</feature>
<keyword evidence="2" id="KW-0813">Transport</keyword>
<comment type="caution">
    <text evidence="7">The sequence shown here is derived from an EMBL/GenBank/DDBJ whole genome shotgun (WGS) entry which is preliminary data.</text>
</comment>
<feature type="compositionally biased region" description="Polar residues" evidence="5">
    <location>
        <begin position="316"/>
        <end position="325"/>
    </location>
</feature>
<dbReference type="GO" id="GO:0015833">
    <property type="term" value="P:peptide transport"/>
    <property type="evidence" value="ECO:0007669"/>
    <property type="project" value="InterPro"/>
</dbReference>
<dbReference type="InterPro" id="IPR017871">
    <property type="entry name" value="ABC_transporter-like_CS"/>
</dbReference>
<organism evidence="7 8">
    <name type="scientific">Kocuria tytonicola</name>
    <dbReference type="NCBI Taxonomy" id="2055946"/>
    <lineage>
        <taxon>Bacteria</taxon>
        <taxon>Bacillati</taxon>
        <taxon>Actinomycetota</taxon>
        <taxon>Actinomycetes</taxon>
        <taxon>Micrococcales</taxon>
        <taxon>Micrococcaceae</taxon>
        <taxon>Kocuria</taxon>
    </lineage>
</organism>
<keyword evidence="3" id="KW-0547">Nucleotide-binding</keyword>
<dbReference type="InterPro" id="IPR003593">
    <property type="entry name" value="AAA+_ATPase"/>
</dbReference>
<proteinExistence type="inferred from homology"/>
<dbReference type="Proteomes" id="UP000277871">
    <property type="component" value="Unassembled WGS sequence"/>
</dbReference>
<dbReference type="PANTHER" id="PTHR43776:SF7">
    <property type="entry name" value="D,D-DIPEPTIDE TRANSPORT ATP-BINDING PROTEIN DDPF-RELATED"/>
    <property type="match status" value="1"/>
</dbReference>
<dbReference type="RefSeq" id="WP_121865207.1">
    <property type="nucleotide sequence ID" value="NZ_RDEX01000003.1"/>
</dbReference>
<evidence type="ECO:0000256" key="1">
    <source>
        <dbReference type="ARBA" id="ARBA00005417"/>
    </source>
</evidence>
<dbReference type="PROSITE" id="PS50893">
    <property type="entry name" value="ABC_TRANSPORTER_2"/>
    <property type="match status" value="2"/>
</dbReference>
<evidence type="ECO:0000313" key="8">
    <source>
        <dbReference type="Proteomes" id="UP000277871"/>
    </source>
</evidence>
<dbReference type="GO" id="GO:0005524">
    <property type="term" value="F:ATP binding"/>
    <property type="evidence" value="ECO:0007669"/>
    <property type="project" value="UniProtKB-KW"/>
</dbReference>
<dbReference type="AlphaFoldDB" id="A0A3L9KZ48"/>
<feature type="compositionally biased region" description="Low complexity" evidence="5">
    <location>
        <begin position="403"/>
        <end position="424"/>
    </location>
</feature>
<dbReference type="PANTHER" id="PTHR43776">
    <property type="entry name" value="TRANSPORT ATP-BINDING PROTEIN"/>
    <property type="match status" value="1"/>
</dbReference>
<dbReference type="InterPro" id="IPR027417">
    <property type="entry name" value="P-loop_NTPase"/>
</dbReference>
<feature type="domain" description="ABC transporter" evidence="6">
    <location>
        <begin position="436"/>
        <end position="675"/>
    </location>
</feature>
<accession>A0A3L9KZ48</accession>
<evidence type="ECO:0000256" key="3">
    <source>
        <dbReference type="ARBA" id="ARBA00022741"/>
    </source>
</evidence>
<evidence type="ECO:0000256" key="5">
    <source>
        <dbReference type="SAM" id="MobiDB-lite"/>
    </source>
</evidence>
<evidence type="ECO:0000259" key="6">
    <source>
        <dbReference type="PROSITE" id="PS50893"/>
    </source>
</evidence>
<dbReference type="InterPro" id="IPR003439">
    <property type="entry name" value="ABC_transporter-like_ATP-bd"/>
</dbReference>
<dbReference type="GO" id="GO:0055085">
    <property type="term" value="P:transmembrane transport"/>
    <property type="evidence" value="ECO:0007669"/>
    <property type="project" value="UniProtKB-ARBA"/>
</dbReference>
<sequence length="685" mass="72115">MRRSEQKAREKARGTVVPRATVDTAITVSHLDVGVTGGGLILDDVSFRLRPGRILALVGESGSGKTTAALACMNHLRAGLELRGGTVELQEGASRFHRNAVDLLTLSERKMRRLRGGTIAYVPQDPALSLNGSLRVGEQIAEVLRAHEFGRNARERDLRVAEVLSEVGLPSDRAYQRRFPHQLSGGQQQRIGIAMAFACRPAVIILDEPTTGLDVATQDLVLKTIYQLTTKHDVAGLYITHDLAVVARIADDVAVMLHGAIVEDGPAEEVLRNPEHPYTRALLDAVPDMRGARDMGGGPAVSPEPGIRAPWDDGRSTASFASQEHTAPVAPSVVADDAAPHVDGAGAARSSGTSAEPGTPEPGTGGDQPPSTGAQGSTAAAAGTDAGGHGVEERPAPAVDGRAGTTAGDGPATGAATPGGNADGVVGSRGGNHPVVSVRGLRMAYGPAVILDGIDLDLAAGQTTMLLGESGSGKTTLSRIVAGLNAGYTGEVLLDGQVLAPSTRRRTTEQRRRIQYVFQSPFSSLNPRRTIGDSLQVPLQMTGGMNREQRRAAVADALDAVRLGRSYIDRRPGELSGGERQRAAVARALVNAPSVLVCDEITSALDVSVQASVIELLRELQHERGLAMLFVTHNIALARHISHKLAVLEKGKLVEYGPTDAVLRNPRHGYTRSLLRHVPTLEEAG</sequence>
<keyword evidence="4 7" id="KW-0067">ATP-binding</keyword>
<dbReference type="GO" id="GO:0016887">
    <property type="term" value="F:ATP hydrolysis activity"/>
    <property type="evidence" value="ECO:0007669"/>
    <property type="project" value="InterPro"/>
</dbReference>
<evidence type="ECO:0000313" key="7">
    <source>
        <dbReference type="EMBL" id="RLY91660.1"/>
    </source>
</evidence>
<dbReference type="EMBL" id="RDEX01000003">
    <property type="protein sequence ID" value="RLY91660.1"/>
    <property type="molecule type" value="Genomic_DNA"/>
</dbReference>
<protein>
    <submittedName>
        <fullName evidence="7">ATP-binding cassette domain-containing protein</fullName>
    </submittedName>
</protein>
<evidence type="ECO:0000256" key="2">
    <source>
        <dbReference type="ARBA" id="ARBA00022448"/>
    </source>
</evidence>
<keyword evidence="8" id="KW-1185">Reference proteome</keyword>
<dbReference type="PROSITE" id="PS00211">
    <property type="entry name" value="ABC_TRANSPORTER_1"/>
    <property type="match status" value="2"/>
</dbReference>
<dbReference type="SMART" id="SM00382">
    <property type="entry name" value="AAA"/>
    <property type="match status" value="2"/>
</dbReference>
<evidence type="ECO:0000256" key="4">
    <source>
        <dbReference type="ARBA" id="ARBA00022840"/>
    </source>
</evidence>
<reference evidence="7 8" key="1">
    <citation type="submission" date="2018-10" db="EMBL/GenBank/DDBJ databases">
        <title>Kocuria tytonicola, new bacteria from the preen glands of American barn owls (Tyto furcata).</title>
        <authorList>
            <person name="Braun M.S."/>
            <person name="Wang E."/>
            <person name="Zimmermann S."/>
            <person name="Boutin S."/>
            <person name="Wagner H."/>
            <person name="Wink M."/>
        </authorList>
    </citation>
    <scope>NUCLEOTIDE SEQUENCE [LARGE SCALE GENOMIC DNA]</scope>
    <source>
        <strain evidence="7 8">473</strain>
    </source>
</reference>
<dbReference type="Pfam" id="PF00005">
    <property type="entry name" value="ABC_tran"/>
    <property type="match status" value="2"/>
</dbReference>
<feature type="domain" description="ABC transporter" evidence="6">
    <location>
        <begin position="26"/>
        <end position="283"/>
    </location>
</feature>
<gene>
    <name evidence="7" type="ORF">EAE32_10550</name>
</gene>
<name>A0A3L9KZ48_9MICC</name>
<dbReference type="Pfam" id="PF08352">
    <property type="entry name" value="oligo_HPY"/>
    <property type="match status" value="2"/>
</dbReference>
<dbReference type="InterPro" id="IPR013563">
    <property type="entry name" value="Oligopep_ABC_C"/>
</dbReference>
<dbReference type="CDD" id="cd03257">
    <property type="entry name" value="ABC_NikE_OppD_transporters"/>
    <property type="match status" value="2"/>
</dbReference>
<feature type="region of interest" description="Disordered" evidence="5">
    <location>
        <begin position="291"/>
        <end position="328"/>
    </location>
</feature>
<comment type="similarity">
    <text evidence="1">Belongs to the ABC transporter superfamily.</text>
</comment>
<dbReference type="InterPro" id="IPR050319">
    <property type="entry name" value="ABC_transp_ATP-bind"/>
</dbReference>
<dbReference type="Gene3D" id="3.40.50.300">
    <property type="entry name" value="P-loop containing nucleotide triphosphate hydrolases"/>
    <property type="match status" value="2"/>
</dbReference>
<feature type="compositionally biased region" description="Low complexity" evidence="5">
    <location>
        <begin position="342"/>
        <end position="384"/>
    </location>
</feature>
<dbReference type="SUPFAM" id="SSF52540">
    <property type="entry name" value="P-loop containing nucleoside triphosphate hydrolases"/>
    <property type="match status" value="2"/>
</dbReference>